<dbReference type="EMBL" id="PNCM01000040">
    <property type="protein sequence ID" value="TMP78413.1"/>
    <property type="molecule type" value="Genomic_DNA"/>
</dbReference>
<reference evidence="3" key="2">
    <citation type="submission" date="2019-06" db="EMBL/GenBank/DDBJ databases">
        <title>Co-occurence of chitin degradation, pigmentation and bioactivity in marine Pseudoalteromonas.</title>
        <authorList>
            <person name="Sonnenschein E.C."/>
            <person name="Bech P.K."/>
        </authorList>
    </citation>
    <scope>NUCLEOTIDE SEQUENCE [LARGE SCALE GENOMIC DNA]</scope>
    <source>
        <strain evidence="3">S1189</strain>
    </source>
</reference>
<protein>
    <submittedName>
        <fullName evidence="2">Uncharacterized protein</fullName>
    </submittedName>
</protein>
<reference evidence="2 3" key="1">
    <citation type="submission" date="2017-12" db="EMBL/GenBank/DDBJ databases">
        <authorList>
            <person name="Paulsen S."/>
            <person name="Gram L.K."/>
        </authorList>
    </citation>
    <scope>NUCLEOTIDE SEQUENCE [LARGE SCALE GENOMIC DNA]</scope>
    <source>
        <strain evidence="2 3">S1189</strain>
    </source>
</reference>
<gene>
    <name evidence="2" type="ORF">CWB73_16875</name>
</gene>
<dbReference type="AlphaFoldDB" id="A0A5S3YPJ4"/>
<evidence type="ECO:0000313" key="3">
    <source>
        <dbReference type="Proteomes" id="UP000307362"/>
    </source>
</evidence>
<dbReference type="RefSeq" id="WP_138568670.1">
    <property type="nucleotide sequence ID" value="NZ_PNCM01000040.1"/>
</dbReference>
<proteinExistence type="predicted"/>
<keyword evidence="1" id="KW-0812">Transmembrane</keyword>
<dbReference type="OrthoDB" id="9773188at2"/>
<keyword evidence="1" id="KW-1133">Transmembrane helix</keyword>
<accession>A0A5S3YPJ4</accession>
<feature type="transmembrane region" description="Helical" evidence="1">
    <location>
        <begin position="236"/>
        <end position="255"/>
    </location>
</feature>
<name>A0A5S3YPJ4_9GAMM</name>
<keyword evidence="1" id="KW-0472">Membrane</keyword>
<evidence type="ECO:0000313" key="2">
    <source>
        <dbReference type="EMBL" id="TMP78413.1"/>
    </source>
</evidence>
<sequence>MLNNIKRWALKKALNNIGPSRRTIGGPGSELNNDYSVHILRGVNKRDIVREFEDSIIKFETYDKNAENAVGKGSININELNLLNVEISYYYKNYIAKYKNINSFILCNLTKYDVAKAELDLFFYRVKQFYFNKKKLEMKPRYDLLEMLIKQFGYHQETFHEMDVSQRMFSIKVFAHPQREFLRNQIKLYLESFVESGEIKETSNGEYRVTGKALLTLEKFQLEERRFKKMAHLQKVIAFLTIVMALASAIQAKLITF</sequence>
<evidence type="ECO:0000256" key="1">
    <source>
        <dbReference type="SAM" id="Phobius"/>
    </source>
</evidence>
<comment type="caution">
    <text evidence="2">The sequence shown here is derived from an EMBL/GenBank/DDBJ whole genome shotgun (WGS) entry which is preliminary data.</text>
</comment>
<dbReference type="Proteomes" id="UP000307362">
    <property type="component" value="Unassembled WGS sequence"/>
</dbReference>
<organism evidence="2 3">
    <name type="scientific">Pseudoalteromonas phenolica</name>
    <dbReference type="NCBI Taxonomy" id="161398"/>
    <lineage>
        <taxon>Bacteria</taxon>
        <taxon>Pseudomonadati</taxon>
        <taxon>Pseudomonadota</taxon>
        <taxon>Gammaproteobacteria</taxon>
        <taxon>Alteromonadales</taxon>
        <taxon>Pseudoalteromonadaceae</taxon>
        <taxon>Pseudoalteromonas</taxon>
    </lineage>
</organism>